<feature type="transmembrane region" description="Helical" evidence="7">
    <location>
        <begin position="347"/>
        <end position="365"/>
    </location>
</feature>
<evidence type="ECO:0000256" key="3">
    <source>
        <dbReference type="ARBA" id="ARBA00022500"/>
    </source>
</evidence>
<dbReference type="CDD" id="cd06225">
    <property type="entry name" value="HAMP"/>
    <property type="match status" value="1"/>
</dbReference>
<proteinExistence type="predicted"/>
<dbReference type="PROSITE" id="PS50885">
    <property type="entry name" value="HAMP"/>
    <property type="match status" value="1"/>
</dbReference>
<feature type="domain" description="HAMP" evidence="8">
    <location>
        <begin position="367"/>
        <end position="419"/>
    </location>
</feature>
<dbReference type="PANTHER" id="PTHR32089">
    <property type="entry name" value="METHYL-ACCEPTING CHEMOTAXIS PROTEIN MCPB"/>
    <property type="match status" value="1"/>
</dbReference>
<evidence type="ECO:0000256" key="7">
    <source>
        <dbReference type="SAM" id="Phobius"/>
    </source>
</evidence>
<dbReference type="InterPro" id="IPR003660">
    <property type="entry name" value="HAMP_dom"/>
</dbReference>
<evidence type="ECO:0000259" key="8">
    <source>
        <dbReference type="PROSITE" id="PS50885"/>
    </source>
</evidence>
<evidence type="ECO:0000256" key="1">
    <source>
        <dbReference type="ARBA" id="ARBA00004651"/>
    </source>
</evidence>
<evidence type="ECO:0000256" key="6">
    <source>
        <dbReference type="ARBA" id="ARBA00023136"/>
    </source>
</evidence>
<feature type="non-terminal residue" evidence="9">
    <location>
        <position position="427"/>
    </location>
</feature>
<keyword evidence="5 7" id="KW-1133">Transmembrane helix</keyword>
<dbReference type="RefSeq" id="WP_190451789.1">
    <property type="nucleotide sequence ID" value="NZ_JAMPLM010000065.1"/>
</dbReference>
<name>A0ABV0KTP0_9CYAN</name>
<keyword evidence="4 7" id="KW-0812">Transmembrane</keyword>
<evidence type="ECO:0000313" key="10">
    <source>
        <dbReference type="Proteomes" id="UP001476950"/>
    </source>
</evidence>
<dbReference type="PANTHER" id="PTHR32089:SF112">
    <property type="entry name" value="LYSOZYME-LIKE PROTEIN-RELATED"/>
    <property type="match status" value="1"/>
</dbReference>
<keyword evidence="2" id="KW-1003">Cell membrane</keyword>
<comment type="subcellular location">
    <subcellularLocation>
        <location evidence="1">Cell membrane</location>
        <topology evidence="1">Multi-pass membrane protein</topology>
    </subcellularLocation>
</comment>
<keyword evidence="10" id="KW-1185">Reference proteome</keyword>
<accession>A0ABV0KTP0</accession>
<dbReference type="Gene3D" id="3.30.450.20">
    <property type="entry name" value="PAS domain"/>
    <property type="match status" value="1"/>
</dbReference>
<keyword evidence="6 7" id="KW-0472">Membrane</keyword>
<dbReference type="EMBL" id="JAMPLM010000065">
    <property type="protein sequence ID" value="MEP1062413.1"/>
    <property type="molecule type" value="Genomic_DNA"/>
</dbReference>
<protein>
    <submittedName>
        <fullName evidence="9">HAMP domain-containing protein</fullName>
    </submittedName>
</protein>
<dbReference type="Pfam" id="PF02743">
    <property type="entry name" value="dCache_1"/>
    <property type="match status" value="1"/>
</dbReference>
<dbReference type="SUPFAM" id="SSF158472">
    <property type="entry name" value="HAMP domain-like"/>
    <property type="match status" value="1"/>
</dbReference>
<dbReference type="Pfam" id="PF00672">
    <property type="entry name" value="HAMP"/>
    <property type="match status" value="1"/>
</dbReference>
<sequence>MKAFPSHKLQGLSLQFVLIVPFVLQIFGAVGLVGYLSLRNGQQAVNELSDQLMARTSRSVDQHLTSYLSIPHKLSQMNADAVQMGLLDVRDRQTIGKYFWHQMQAYDLTYLGIGLTTGAGVGAARYDSKTVTIDDWVAKLPNNVSNYDLDAEGNRLRVNSRFDYDLFKESWYTAPIKAGKPVWSRIYTWNSPYGPYITASAGQPLYDAKRQLLGMVGADIHLLKLSEFLQNLDVTKTGQVFILERSGLLIANSGKAQPFKVVKNEVERLNGSDSTDATIQAVAKQLQQRFNGFGTLTNAELQFDFQGERHHVRVAPWRDQYGLDWLVVVSVPESAFMGQINANTRTTLLLCLAALAGATILGFYTSRWITRPILRLSAATRAIAAGDLDQRVEANGIQELSSLSLSFNAMAGQLRDSFNALEASNAE</sequence>
<evidence type="ECO:0000313" key="9">
    <source>
        <dbReference type="EMBL" id="MEP1062413.1"/>
    </source>
</evidence>
<evidence type="ECO:0000256" key="2">
    <source>
        <dbReference type="ARBA" id="ARBA00022475"/>
    </source>
</evidence>
<dbReference type="SMART" id="SM00304">
    <property type="entry name" value="HAMP"/>
    <property type="match status" value="1"/>
</dbReference>
<feature type="transmembrane region" description="Helical" evidence="7">
    <location>
        <begin position="12"/>
        <end position="38"/>
    </location>
</feature>
<dbReference type="InterPro" id="IPR033479">
    <property type="entry name" value="dCache_1"/>
</dbReference>
<keyword evidence="3" id="KW-0145">Chemotaxis</keyword>
<comment type="caution">
    <text evidence="9">The sequence shown here is derived from an EMBL/GenBank/DDBJ whole genome shotgun (WGS) entry which is preliminary data.</text>
</comment>
<organism evidence="9 10">
    <name type="scientific">Stenomitos frigidus AS-A4</name>
    <dbReference type="NCBI Taxonomy" id="2933935"/>
    <lineage>
        <taxon>Bacteria</taxon>
        <taxon>Bacillati</taxon>
        <taxon>Cyanobacteriota</taxon>
        <taxon>Cyanophyceae</taxon>
        <taxon>Leptolyngbyales</taxon>
        <taxon>Leptolyngbyaceae</taxon>
        <taxon>Stenomitos</taxon>
    </lineage>
</organism>
<gene>
    <name evidence="9" type="ORF">NDI38_28995</name>
</gene>
<evidence type="ECO:0000256" key="5">
    <source>
        <dbReference type="ARBA" id="ARBA00022989"/>
    </source>
</evidence>
<dbReference type="CDD" id="cd12913">
    <property type="entry name" value="PDC1_MCP_like"/>
    <property type="match status" value="1"/>
</dbReference>
<dbReference type="Gene3D" id="6.10.340.10">
    <property type="match status" value="1"/>
</dbReference>
<evidence type="ECO:0000256" key="4">
    <source>
        <dbReference type="ARBA" id="ARBA00022692"/>
    </source>
</evidence>
<dbReference type="Proteomes" id="UP001476950">
    <property type="component" value="Unassembled WGS sequence"/>
</dbReference>
<reference evidence="9 10" key="1">
    <citation type="submission" date="2022-04" db="EMBL/GenBank/DDBJ databases">
        <title>Positive selection, recombination, and allopatry shape intraspecific diversity of widespread and dominant cyanobacteria.</title>
        <authorList>
            <person name="Wei J."/>
            <person name="Shu W."/>
            <person name="Hu C."/>
        </authorList>
    </citation>
    <scope>NUCLEOTIDE SEQUENCE [LARGE SCALE GENOMIC DNA]</scope>
    <source>
        <strain evidence="9 10">AS-A4</strain>
    </source>
</reference>